<dbReference type="PROSITE" id="PS51864">
    <property type="entry name" value="ASTACIN"/>
    <property type="match status" value="1"/>
</dbReference>
<evidence type="ECO:0000313" key="6">
    <source>
        <dbReference type="EMBL" id="CBY11704.1"/>
    </source>
</evidence>
<organism evidence="6">
    <name type="scientific">Oikopleura dioica</name>
    <name type="common">Tunicate</name>
    <dbReference type="NCBI Taxonomy" id="34765"/>
    <lineage>
        <taxon>Eukaryota</taxon>
        <taxon>Metazoa</taxon>
        <taxon>Chordata</taxon>
        <taxon>Tunicata</taxon>
        <taxon>Appendicularia</taxon>
        <taxon>Copelata</taxon>
        <taxon>Oikopleuridae</taxon>
        <taxon>Oikopleura</taxon>
    </lineage>
</organism>
<keyword evidence="1 2" id="KW-1015">Disulfide bond</keyword>
<dbReference type="GO" id="GO:0008270">
    <property type="term" value="F:zinc ion binding"/>
    <property type="evidence" value="ECO:0007669"/>
    <property type="project" value="UniProtKB-UniRule"/>
</dbReference>
<feature type="binding site" evidence="3">
    <location>
        <position position="173"/>
    </location>
    <ligand>
        <name>Zn(2+)</name>
        <dbReference type="ChEBI" id="CHEBI:29105"/>
        <note>catalytic</note>
    </ligand>
</feature>
<dbReference type="EC" id="3.4.24.-" evidence="4"/>
<dbReference type="SUPFAM" id="SSF57424">
    <property type="entry name" value="LDL receptor-like module"/>
    <property type="match status" value="1"/>
</dbReference>
<dbReference type="InterPro" id="IPR001506">
    <property type="entry name" value="Peptidase_M12A"/>
</dbReference>
<dbReference type="AlphaFoldDB" id="E4XPB6"/>
<dbReference type="Gene3D" id="4.10.400.10">
    <property type="entry name" value="Low-density Lipoprotein Receptor"/>
    <property type="match status" value="1"/>
</dbReference>
<proteinExistence type="predicted"/>
<dbReference type="Gene3D" id="3.40.390.10">
    <property type="entry name" value="Collagenase (Catalytic Domain)"/>
    <property type="match status" value="1"/>
</dbReference>
<evidence type="ECO:0000259" key="5">
    <source>
        <dbReference type="PROSITE" id="PS51864"/>
    </source>
</evidence>
<dbReference type="GO" id="GO:0004222">
    <property type="term" value="F:metalloendopeptidase activity"/>
    <property type="evidence" value="ECO:0007669"/>
    <property type="project" value="UniProtKB-UniRule"/>
</dbReference>
<dbReference type="PANTHER" id="PTHR10127:SF839">
    <property type="entry name" value="HATCHING ENZYME 1.2-RELATED"/>
    <property type="match status" value="1"/>
</dbReference>
<comment type="cofactor">
    <cofactor evidence="3 4">
        <name>Zn(2+)</name>
        <dbReference type="ChEBI" id="CHEBI:29105"/>
    </cofactor>
    <text evidence="3 4">Binds 1 zinc ion per subunit.</text>
</comment>
<keyword evidence="3 4" id="KW-0645">Protease</keyword>
<keyword evidence="3 4" id="KW-0479">Metal-binding</keyword>
<dbReference type="PRINTS" id="PR00480">
    <property type="entry name" value="ASTACIN"/>
</dbReference>
<dbReference type="SUPFAM" id="SSF55486">
    <property type="entry name" value="Metalloproteases ('zincins'), catalytic domain"/>
    <property type="match status" value="1"/>
</dbReference>
<dbReference type="Proteomes" id="UP000001307">
    <property type="component" value="Unassembled WGS sequence"/>
</dbReference>
<evidence type="ECO:0000256" key="4">
    <source>
        <dbReference type="RuleBase" id="RU361183"/>
    </source>
</evidence>
<dbReference type="Pfam" id="PF01400">
    <property type="entry name" value="Astacin"/>
    <property type="match status" value="1"/>
</dbReference>
<keyword evidence="7" id="KW-1185">Reference proteome</keyword>
<feature type="binding site" evidence="3">
    <location>
        <position position="169"/>
    </location>
    <ligand>
        <name>Zn(2+)</name>
        <dbReference type="ChEBI" id="CHEBI:29105"/>
        <note>catalytic</note>
    </ligand>
</feature>
<evidence type="ECO:0000313" key="7">
    <source>
        <dbReference type="Proteomes" id="UP000001307"/>
    </source>
</evidence>
<feature type="disulfide bond" evidence="2">
    <location>
        <begin position="286"/>
        <end position="304"/>
    </location>
</feature>
<evidence type="ECO:0000256" key="1">
    <source>
        <dbReference type="ARBA" id="ARBA00023157"/>
    </source>
</evidence>
<keyword evidence="3 4" id="KW-0378">Hydrolase</keyword>
<dbReference type="CDD" id="cd00112">
    <property type="entry name" value="LDLa"/>
    <property type="match status" value="1"/>
</dbReference>
<name>E4XPB6_OIKDI</name>
<dbReference type="PROSITE" id="PS50068">
    <property type="entry name" value="LDLRA_2"/>
    <property type="match status" value="1"/>
</dbReference>
<protein>
    <recommendedName>
        <fullName evidence="4">Metalloendopeptidase</fullName>
        <ecNumber evidence="4">3.4.24.-</ecNumber>
    </recommendedName>
</protein>
<dbReference type="InterPro" id="IPR006026">
    <property type="entry name" value="Peptidase_Metallo"/>
</dbReference>
<dbReference type="SMART" id="SM00235">
    <property type="entry name" value="ZnMc"/>
    <property type="match status" value="1"/>
</dbReference>
<dbReference type="InParanoid" id="E4XPB6"/>
<dbReference type="GO" id="GO:0006508">
    <property type="term" value="P:proteolysis"/>
    <property type="evidence" value="ECO:0007669"/>
    <property type="project" value="UniProtKB-KW"/>
</dbReference>
<feature type="domain" description="Peptidase M12A" evidence="5">
    <location>
        <begin position="67"/>
        <end position="278"/>
    </location>
</feature>
<dbReference type="OrthoDB" id="291007at2759"/>
<evidence type="ECO:0000256" key="2">
    <source>
        <dbReference type="PROSITE-ProRule" id="PRU00124"/>
    </source>
</evidence>
<dbReference type="InterPro" id="IPR024079">
    <property type="entry name" value="MetalloPept_cat_dom_sf"/>
</dbReference>
<evidence type="ECO:0000256" key="3">
    <source>
        <dbReference type="PROSITE-ProRule" id="PRU01211"/>
    </source>
</evidence>
<gene>
    <name evidence="6" type="ORF">GSOID_T00016881001</name>
</gene>
<dbReference type="PANTHER" id="PTHR10127">
    <property type="entry name" value="DISCOIDIN, CUB, EGF, LAMININ , AND ZINC METALLOPROTEASE DOMAIN CONTAINING"/>
    <property type="match status" value="1"/>
</dbReference>
<sequence>MRLDKRLLLSTFNQNLQEKNAAEKADYKCSIFTIRQANEIYKRHGLNTARSILISSTVAYERYEDQRDLTYADILPRWENPDEYNPTGSELLVPYRFAQDHFVTADIDLIKSALEGLTSQINACIVLYDDTFTAIYPHYINVKRYDENFAIDTDLNLGPNCMSVGIIQHEFLHALGFKHEQTRADRDDHINVFFENIIPDAASNYAKIDIDSWEDVNSPYDFTSVMHYGSDFFITNEASEAGLFTMTKLNGEPIVPQRNGATSIDLHQLTYAYDGFCSGQVEFESCSNGDPLLPSRVCDGNADCVDGSDEGEDCLVDWGCCASFE</sequence>
<keyword evidence="3 4" id="KW-0482">Metalloprotease</keyword>
<reference evidence="6" key="1">
    <citation type="journal article" date="2010" name="Science">
        <title>Plasticity of animal genome architecture unmasked by rapid evolution of a pelagic tunicate.</title>
        <authorList>
            <person name="Denoeud F."/>
            <person name="Henriet S."/>
            <person name="Mungpakdee S."/>
            <person name="Aury J.M."/>
            <person name="Da Silva C."/>
            <person name="Brinkmann H."/>
            <person name="Mikhaleva J."/>
            <person name="Olsen L.C."/>
            <person name="Jubin C."/>
            <person name="Canestro C."/>
            <person name="Bouquet J.M."/>
            <person name="Danks G."/>
            <person name="Poulain J."/>
            <person name="Campsteijn C."/>
            <person name="Adamski M."/>
            <person name="Cross I."/>
            <person name="Yadetie F."/>
            <person name="Muffato M."/>
            <person name="Louis A."/>
            <person name="Butcher S."/>
            <person name="Tsagkogeorga G."/>
            <person name="Konrad A."/>
            <person name="Singh S."/>
            <person name="Jensen M.F."/>
            <person name="Cong E.H."/>
            <person name="Eikeseth-Otteraa H."/>
            <person name="Noel B."/>
            <person name="Anthouard V."/>
            <person name="Porcel B.M."/>
            <person name="Kachouri-Lafond R."/>
            <person name="Nishino A."/>
            <person name="Ugolini M."/>
            <person name="Chourrout P."/>
            <person name="Nishida H."/>
            <person name="Aasland R."/>
            <person name="Huzurbazar S."/>
            <person name="Westhof E."/>
            <person name="Delsuc F."/>
            <person name="Lehrach H."/>
            <person name="Reinhardt R."/>
            <person name="Weissenbach J."/>
            <person name="Roy S.W."/>
            <person name="Artiguenave F."/>
            <person name="Postlethwait J.H."/>
            <person name="Manak J.R."/>
            <person name="Thompson E.M."/>
            <person name="Jaillon O."/>
            <person name="Du Pasquier L."/>
            <person name="Boudinot P."/>
            <person name="Liberles D.A."/>
            <person name="Volff J.N."/>
            <person name="Philippe H."/>
            <person name="Lenhard B."/>
            <person name="Roest Crollius H."/>
            <person name="Wincker P."/>
            <person name="Chourrout D."/>
        </authorList>
    </citation>
    <scope>NUCLEOTIDE SEQUENCE [LARGE SCALE GENOMIC DNA]</scope>
</reference>
<feature type="active site" evidence="3">
    <location>
        <position position="170"/>
    </location>
</feature>
<feature type="binding site" evidence="3">
    <location>
        <position position="179"/>
    </location>
    <ligand>
        <name>Zn(2+)</name>
        <dbReference type="ChEBI" id="CHEBI:29105"/>
        <note>catalytic</note>
    </ligand>
</feature>
<dbReference type="EMBL" id="FN653091">
    <property type="protein sequence ID" value="CBY11704.1"/>
    <property type="molecule type" value="Genomic_DNA"/>
</dbReference>
<keyword evidence="3 4" id="KW-0862">Zinc</keyword>
<dbReference type="InterPro" id="IPR002172">
    <property type="entry name" value="LDrepeatLR_classA_rpt"/>
</dbReference>
<accession>E4XPB6</accession>
<dbReference type="InterPro" id="IPR036055">
    <property type="entry name" value="LDL_receptor-like_sf"/>
</dbReference>
<comment type="caution">
    <text evidence="2">Lacks conserved residue(s) required for the propagation of feature annotation.</text>
</comment>